<dbReference type="InterPro" id="IPR006530">
    <property type="entry name" value="YD"/>
</dbReference>
<evidence type="ECO:0000313" key="2">
    <source>
        <dbReference type="EMBL" id="EGK02194.1"/>
    </source>
</evidence>
<dbReference type="STRING" id="742766.HMPREF9455_01828"/>
<evidence type="ECO:0000256" key="1">
    <source>
        <dbReference type="SAM" id="SignalP"/>
    </source>
</evidence>
<feature type="chain" id="PRO_5003328940" description="YD repeat (Two copies)" evidence="1">
    <location>
        <begin position="21"/>
        <end position="1219"/>
    </location>
</feature>
<feature type="signal peptide" evidence="1">
    <location>
        <begin position="1"/>
        <end position="20"/>
    </location>
</feature>
<dbReference type="AlphaFoldDB" id="F5IXL1"/>
<evidence type="ECO:0000313" key="3">
    <source>
        <dbReference type="Proteomes" id="UP000004913"/>
    </source>
</evidence>
<protein>
    <recommendedName>
        <fullName evidence="4">YD repeat (Two copies)</fullName>
    </recommendedName>
</protein>
<dbReference type="Pfam" id="PF05593">
    <property type="entry name" value="RHS_repeat"/>
    <property type="match status" value="1"/>
</dbReference>
<dbReference type="InterPro" id="IPR031325">
    <property type="entry name" value="RHS_repeat"/>
</dbReference>
<comment type="caution">
    <text evidence="2">The sequence shown here is derived from an EMBL/GenBank/DDBJ whole genome shotgun (WGS) entry which is preliminary data.</text>
</comment>
<dbReference type="HOGENOM" id="CLU_006833_0_0_10"/>
<accession>F5IXL1</accession>
<proteinExistence type="predicted"/>
<dbReference type="OrthoDB" id="9814627at2"/>
<gene>
    <name evidence="2" type="ORF">HMPREF9455_01828</name>
</gene>
<evidence type="ECO:0008006" key="4">
    <source>
        <dbReference type="Google" id="ProtNLM"/>
    </source>
</evidence>
<keyword evidence="1" id="KW-0732">Signal</keyword>
<dbReference type="NCBIfam" id="TIGR01643">
    <property type="entry name" value="YD_repeat_2x"/>
    <property type="match status" value="1"/>
</dbReference>
<dbReference type="RefSeq" id="WP_006799343.1">
    <property type="nucleotide sequence ID" value="NZ_GL891982.1"/>
</dbReference>
<sequence>MKKYKLIIFIICIAYYQLNAQTPTPEEILRSYSIQPVEPTTSSLGRYGEYQMDYSNGLPDISIPLYEIKSGDLIVPITLRYQGGGIKVQQEATWVGLGWDLFYGGQVTRVVHGFPDEDEPDVSQWPTASQIRDYMDQYKSDMDNSYLKYLAEGKTAGYSFMPDEYYYNAGMESGKFVGEAEKVLIPYKPVKIKGGSTGWSITNSEGITYSFKKNETSTYTAQHVISRYTSAWGVEKITSPHNHTITYEYQTDGNYVPDKASMYQGYYHSYIDISAPWYSESNINHTIPLQKTILGMKIESTKPQYIYFEGGRATFILSPRTDITNNDGSAPIQKLDRILIERIQENGLYEPVKYFQLNYFYRENRLFLSGVDEVSKGESKQVAKFEYDTTPLPDKGSYSYDYCEYYNGSMNITPIPRYNILTRGGEIISFGGANKNVVESYTKAGTLISVVYPTKGRTVFTWENHRYGSAQPIYDRQYTKEESVRVAGSSDITCSDNHPPHKEDNYITFTNYVDQSINVSGLIKLINTTDFQHEKYDWGSITFTDLTSGRVWLSKSLSKYTTISINEVISLQANHTYSVRVMTNCSNVTAYLGFTYNNYDPNTDKYNYPYGGLRIKAITNYDADGKFLDRSKFTYTIPDNPNKSSGYITNTADVLLSKHTKSVGCVYKNPGYLDPDYTNEYTETHLYYDNPTTGIYSNNLSYQYVQVQKLGPDNKNNGITKYEFKTYLDQQLDSELPVISNSSLRGQLLKESIYDSENNLINETTNYYSNHRGVNRSSRGLKVKQGTHISSVGLCPAGHEGIYLLEHLYIPYDYTYYSEWCKMDSTVSTNYYGASPVRQKSEYVYNDLASCRPTQITTALNNGKKKITNITYPPAITKELQFDTKEEKIDNTVIYKQINKYSSTPSVPIGFSFLSLDSVRIKYGTLAEETEVKMKRDAKYNIVELLARSVSPTVFLWSYSGQYPIAEIKNATYQDVETVLGKVLIDRVSTAIMPSEADMKAINDLRKNTAVLKNAHITTYTYKPLVGILTTTDPSGSTITYEYDAFDRLKRANDVDGKTVQEYDYQYNGGISMPPIEPPISPVEPPITEDGAIQFSDIQTNNTTGVATAKISLSKTQTITFKAELFGALPRARIAIPIDGCGATFRIGNQSFSLLGNQNEVKTSEKTITLGAGNHDVVIGLDIMKPNIMGVSASIEIISVNDVKAEIGSNKSISVYMMQ</sequence>
<dbReference type="EMBL" id="ADLV01000019">
    <property type="protein sequence ID" value="EGK02194.1"/>
    <property type="molecule type" value="Genomic_DNA"/>
</dbReference>
<organism evidence="2 3">
    <name type="scientific">Dysgonomonas gadei ATCC BAA-286</name>
    <dbReference type="NCBI Taxonomy" id="742766"/>
    <lineage>
        <taxon>Bacteria</taxon>
        <taxon>Pseudomonadati</taxon>
        <taxon>Bacteroidota</taxon>
        <taxon>Bacteroidia</taxon>
        <taxon>Bacteroidales</taxon>
        <taxon>Dysgonomonadaceae</taxon>
        <taxon>Dysgonomonas</taxon>
    </lineage>
</organism>
<name>F5IXL1_9BACT</name>
<dbReference type="eggNOG" id="COG3209">
    <property type="taxonomic scope" value="Bacteria"/>
</dbReference>
<dbReference type="Proteomes" id="UP000004913">
    <property type="component" value="Unassembled WGS sequence"/>
</dbReference>
<keyword evidence="3" id="KW-1185">Reference proteome</keyword>
<reference evidence="2 3" key="1">
    <citation type="submission" date="2011-04" db="EMBL/GenBank/DDBJ databases">
        <title>The Genome Sequence of Dysgonomonas gadei ATCC BAA-286.</title>
        <authorList>
            <consortium name="The Broad Institute Genome Sequencing Platform"/>
            <person name="Earl A."/>
            <person name="Ward D."/>
            <person name="Feldgarden M."/>
            <person name="Gevers D."/>
            <person name="Pudlo N."/>
            <person name="Martens E."/>
            <person name="Allen-Vercoe E."/>
            <person name="Young S.K."/>
            <person name="Zeng Q."/>
            <person name="Gargeya S."/>
            <person name="Fitzgerald M."/>
            <person name="Haas B."/>
            <person name="Abouelleil A."/>
            <person name="Alvarado L."/>
            <person name="Arachchi H.M."/>
            <person name="Berlin A."/>
            <person name="Brown A."/>
            <person name="Chapman S.B."/>
            <person name="Chen Z."/>
            <person name="Dunbar C."/>
            <person name="Freedman E."/>
            <person name="Gearin G."/>
            <person name="Gellesch M."/>
            <person name="Goldberg J."/>
            <person name="Griggs A."/>
            <person name="Gujja S."/>
            <person name="Heiman D."/>
            <person name="Howarth C."/>
            <person name="Larson L."/>
            <person name="Lui A."/>
            <person name="MacDonald P.J.P."/>
            <person name="Mehta T."/>
            <person name="Montmayeur A."/>
            <person name="Murphy C."/>
            <person name="Neiman D."/>
            <person name="Pearson M."/>
            <person name="Priest M."/>
            <person name="Roberts A."/>
            <person name="Saif S."/>
            <person name="Shea T."/>
            <person name="Shenoy N."/>
            <person name="Sisk P."/>
            <person name="Stolte C."/>
            <person name="Sykes S."/>
            <person name="Yandava C."/>
            <person name="Wortman J."/>
            <person name="Nusbaum C."/>
            <person name="Birren B."/>
        </authorList>
    </citation>
    <scope>NUCLEOTIDE SEQUENCE [LARGE SCALE GENOMIC DNA]</scope>
    <source>
        <strain evidence="2 3">ATCC BAA-286</strain>
    </source>
</reference>